<dbReference type="PROSITE" id="PS50928">
    <property type="entry name" value="ABC_TM1"/>
    <property type="match status" value="1"/>
</dbReference>
<dbReference type="Pfam" id="PF00528">
    <property type="entry name" value="BPD_transp_1"/>
    <property type="match status" value="1"/>
</dbReference>
<evidence type="ECO:0000256" key="1">
    <source>
        <dbReference type="ARBA" id="ARBA00004651"/>
    </source>
</evidence>
<accession>A0A1T3NZZ6</accession>
<dbReference type="AlphaFoldDB" id="A0A1T3NZZ6"/>
<evidence type="ECO:0000256" key="2">
    <source>
        <dbReference type="ARBA" id="ARBA00022448"/>
    </source>
</evidence>
<evidence type="ECO:0000256" key="5">
    <source>
        <dbReference type="ARBA" id="ARBA00022989"/>
    </source>
</evidence>
<dbReference type="InterPro" id="IPR050901">
    <property type="entry name" value="BP-dep_ABC_trans_perm"/>
</dbReference>
<organism evidence="10 11">
    <name type="scientific">Embleya scabrispora</name>
    <dbReference type="NCBI Taxonomy" id="159449"/>
    <lineage>
        <taxon>Bacteria</taxon>
        <taxon>Bacillati</taxon>
        <taxon>Actinomycetota</taxon>
        <taxon>Actinomycetes</taxon>
        <taxon>Kitasatosporales</taxon>
        <taxon>Streptomycetaceae</taxon>
        <taxon>Embleya</taxon>
    </lineage>
</organism>
<dbReference type="RefSeq" id="WP_078976693.1">
    <property type="nucleotide sequence ID" value="NZ_MWQN01000001.1"/>
</dbReference>
<dbReference type="GO" id="GO:0055085">
    <property type="term" value="P:transmembrane transport"/>
    <property type="evidence" value="ECO:0007669"/>
    <property type="project" value="InterPro"/>
</dbReference>
<dbReference type="InterPro" id="IPR000515">
    <property type="entry name" value="MetI-like"/>
</dbReference>
<evidence type="ECO:0000313" key="11">
    <source>
        <dbReference type="Proteomes" id="UP000190037"/>
    </source>
</evidence>
<reference evidence="10 11" key="1">
    <citation type="submission" date="2017-03" db="EMBL/GenBank/DDBJ databases">
        <title>Draft genome sequence of Streptomyces scabrisporus NF3, endophyte isolated from Amphipterygium adstringens.</title>
        <authorList>
            <person name="Vazquez M."/>
            <person name="Ceapa C.D."/>
            <person name="Rodriguez Luna D."/>
            <person name="Sanchez Esquivel S."/>
        </authorList>
    </citation>
    <scope>NUCLEOTIDE SEQUENCE [LARGE SCALE GENOMIC DNA]</scope>
    <source>
        <strain evidence="10 11">NF3</strain>
    </source>
</reference>
<proteinExistence type="inferred from homology"/>
<keyword evidence="5 7" id="KW-1133">Transmembrane helix</keyword>
<feature type="transmembrane region" description="Helical" evidence="7">
    <location>
        <begin position="272"/>
        <end position="293"/>
    </location>
</feature>
<evidence type="ECO:0000256" key="4">
    <source>
        <dbReference type="ARBA" id="ARBA00022692"/>
    </source>
</evidence>
<keyword evidence="3" id="KW-1003">Cell membrane</keyword>
<evidence type="ECO:0000313" key="10">
    <source>
        <dbReference type="EMBL" id="OPC82427.1"/>
    </source>
</evidence>
<feature type="transmembrane region" description="Helical" evidence="7">
    <location>
        <begin position="218"/>
        <end position="239"/>
    </location>
</feature>
<dbReference type="PANTHER" id="PTHR32243">
    <property type="entry name" value="MALTOSE TRANSPORT SYSTEM PERMEASE-RELATED"/>
    <property type="match status" value="1"/>
</dbReference>
<dbReference type="OrthoDB" id="9794684at2"/>
<evidence type="ECO:0000256" key="7">
    <source>
        <dbReference type="RuleBase" id="RU363032"/>
    </source>
</evidence>
<keyword evidence="6 7" id="KW-0472">Membrane</keyword>
<evidence type="ECO:0000256" key="6">
    <source>
        <dbReference type="ARBA" id="ARBA00023136"/>
    </source>
</evidence>
<feature type="region of interest" description="Disordered" evidence="8">
    <location>
        <begin position="1"/>
        <end position="26"/>
    </location>
</feature>
<feature type="transmembrane region" description="Helical" evidence="7">
    <location>
        <begin position="137"/>
        <end position="158"/>
    </location>
</feature>
<evidence type="ECO:0000256" key="8">
    <source>
        <dbReference type="SAM" id="MobiDB-lite"/>
    </source>
</evidence>
<dbReference type="GO" id="GO:0005886">
    <property type="term" value="C:plasma membrane"/>
    <property type="evidence" value="ECO:0007669"/>
    <property type="project" value="UniProtKB-SubCell"/>
</dbReference>
<protein>
    <submittedName>
        <fullName evidence="10">Sugar ABC transporter permease</fullName>
    </submittedName>
</protein>
<keyword evidence="11" id="KW-1185">Reference proteome</keyword>
<dbReference type="EMBL" id="MWQN01000001">
    <property type="protein sequence ID" value="OPC82427.1"/>
    <property type="molecule type" value="Genomic_DNA"/>
</dbReference>
<evidence type="ECO:0000259" key="9">
    <source>
        <dbReference type="PROSITE" id="PS50928"/>
    </source>
</evidence>
<sequence>MSTVVTAEPDAGAPQGPAGVAGGKGTRRGKPVLGGSKYSQKQLWFGALAWVIAIVFVAPYIEMAITALRPKDELTSDGYVPSKFEWANFVDVWDKSTLGDNLKVSLLVAGMSTLLVLVVSLPAAYYTARKRFRGRGVFLMLVLVTQMFQPTSLLVGLYREFYILDLLDSYWALVLVNGAFNLAFSVWILTAYFSAIPVELEEAAMIDGASRLGALRRVTLPLAMPGIVTAVIFTFIAAWNEFTVALVLVTTPDKQPLTVGINSFLGAYRVEWQYLFAGSVVAIVPVVILFAYIEKHVVSGLTAGSVK</sequence>
<dbReference type="InterPro" id="IPR035906">
    <property type="entry name" value="MetI-like_sf"/>
</dbReference>
<dbReference type="CDD" id="cd06261">
    <property type="entry name" value="TM_PBP2"/>
    <property type="match status" value="1"/>
</dbReference>
<keyword evidence="4 7" id="KW-0812">Transmembrane</keyword>
<evidence type="ECO:0000256" key="3">
    <source>
        <dbReference type="ARBA" id="ARBA00022475"/>
    </source>
</evidence>
<keyword evidence="2 7" id="KW-0813">Transport</keyword>
<feature type="transmembrane region" description="Helical" evidence="7">
    <location>
        <begin position="104"/>
        <end position="125"/>
    </location>
</feature>
<feature type="transmembrane region" description="Helical" evidence="7">
    <location>
        <begin position="43"/>
        <end position="61"/>
    </location>
</feature>
<dbReference type="eggNOG" id="COG0395">
    <property type="taxonomic scope" value="Bacteria"/>
</dbReference>
<feature type="compositionally biased region" description="Low complexity" evidence="8">
    <location>
        <begin position="7"/>
        <end position="18"/>
    </location>
</feature>
<comment type="caution">
    <text evidence="10">The sequence shown here is derived from an EMBL/GenBank/DDBJ whole genome shotgun (WGS) entry which is preliminary data.</text>
</comment>
<dbReference type="Gene3D" id="1.10.3720.10">
    <property type="entry name" value="MetI-like"/>
    <property type="match status" value="1"/>
</dbReference>
<dbReference type="Proteomes" id="UP000190037">
    <property type="component" value="Unassembled WGS sequence"/>
</dbReference>
<feature type="transmembrane region" description="Helical" evidence="7">
    <location>
        <begin position="170"/>
        <end position="198"/>
    </location>
</feature>
<dbReference type="STRING" id="159449.B4N89_17105"/>
<name>A0A1T3NZZ6_9ACTN</name>
<gene>
    <name evidence="10" type="ORF">B4N89_17105</name>
</gene>
<feature type="domain" description="ABC transmembrane type-1" evidence="9">
    <location>
        <begin position="102"/>
        <end position="293"/>
    </location>
</feature>
<comment type="similarity">
    <text evidence="7">Belongs to the binding-protein-dependent transport system permease family.</text>
</comment>
<comment type="subcellular location">
    <subcellularLocation>
        <location evidence="1 7">Cell membrane</location>
        <topology evidence="1 7">Multi-pass membrane protein</topology>
    </subcellularLocation>
</comment>
<dbReference type="PANTHER" id="PTHR32243:SF18">
    <property type="entry name" value="INNER MEMBRANE ABC TRANSPORTER PERMEASE PROTEIN YCJP"/>
    <property type="match status" value="1"/>
</dbReference>
<dbReference type="SUPFAM" id="SSF161098">
    <property type="entry name" value="MetI-like"/>
    <property type="match status" value="1"/>
</dbReference>